<protein>
    <submittedName>
        <fullName evidence="5">Alpha/beta hydrolase fold domain-containing protein</fullName>
    </submittedName>
</protein>
<feature type="domain" description="BD-FAE-like" evidence="4">
    <location>
        <begin position="134"/>
        <end position="349"/>
    </location>
</feature>
<dbReference type="InterPro" id="IPR049492">
    <property type="entry name" value="BD-FAE-like_dom"/>
</dbReference>
<evidence type="ECO:0000256" key="1">
    <source>
        <dbReference type="ARBA" id="ARBA00022801"/>
    </source>
</evidence>
<dbReference type="Pfam" id="PF20434">
    <property type="entry name" value="BD-FAE"/>
    <property type="match status" value="1"/>
</dbReference>
<evidence type="ECO:0000259" key="4">
    <source>
        <dbReference type="Pfam" id="PF20434"/>
    </source>
</evidence>
<evidence type="ECO:0000256" key="2">
    <source>
        <dbReference type="SAM" id="SignalP"/>
    </source>
</evidence>
<sequence>MKKIALITLLFAVSISPEVISQTSEFTISVDEPKNGSITLDPVLPEDGKYAEGTLVTVTATAESGYVIDAVYHSTPGQWGPMFYDTPRVSSLQVTIDGNKSVGAYFVEESLLDGFTLTPDIIYAKPGVKPLKYDVYSPEDAVDLPILVIIHGGGWRSNDEDIMRGMARQFARGGNYVVASIDYRWLGTGDGDETPNTMADLIEDVFGAIAHIREHAQEYGGDPSRLLLTGDSAGGHLSASAATMTDRIGDGGFGETEGIYEYSPTYIPEGKTADDLRTELTSSIKGVAPTYGVFAFEGANMLQMLGMTEADDAKVAAISPIHNIPDASELSMPHYLIRGTQDPLISDENVTAYMNALVEKGQRVEYVQVGGASHAFFDWKPNNSTVDTFEKYGVYYIEEMEHFFDSVLFE</sequence>
<dbReference type="Proteomes" id="UP001165366">
    <property type="component" value="Unassembled WGS sequence"/>
</dbReference>
<dbReference type="SUPFAM" id="SSF53474">
    <property type="entry name" value="alpha/beta-Hydrolases"/>
    <property type="match status" value="1"/>
</dbReference>
<name>A0ABS9KAG4_9BACT</name>
<evidence type="ECO:0000313" key="6">
    <source>
        <dbReference type="Proteomes" id="UP001165366"/>
    </source>
</evidence>
<dbReference type="GO" id="GO:0016787">
    <property type="term" value="F:hydrolase activity"/>
    <property type="evidence" value="ECO:0007669"/>
    <property type="project" value="UniProtKB-KW"/>
</dbReference>
<dbReference type="Gene3D" id="3.40.50.1820">
    <property type="entry name" value="alpha/beta hydrolase"/>
    <property type="match status" value="1"/>
</dbReference>
<accession>A0ABS9KAG4</accession>
<dbReference type="Pfam" id="PF18998">
    <property type="entry name" value="Flg_new_2"/>
    <property type="match status" value="1"/>
</dbReference>
<dbReference type="InterPro" id="IPR044060">
    <property type="entry name" value="Bacterial_rp_domain"/>
</dbReference>
<dbReference type="InterPro" id="IPR029058">
    <property type="entry name" value="AB_hydrolase_fold"/>
</dbReference>
<evidence type="ECO:0000259" key="3">
    <source>
        <dbReference type="Pfam" id="PF18998"/>
    </source>
</evidence>
<comment type="caution">
    <text evidence="5">The sequence shown here is derived from an EMBL/GenBank/DDBJ whole genome shotgun (WGS) entry which is preliminary data.</text>
</comment>
<dbReference type="InterPro" id="IPR050300">
    <property type="entry name" value="GDXG_lipolytic_enzyme"/>
</dbReference>
<gene>
    <name evidence="5" type="ORF">L6773_04665</name>
</gene>
<dbReference type="PANTHER" id="PTHR48081">
    <property type="entry name" value="AB HYDROLASE SUPERFAMILY PROTEIN C4A8.06C"/>
    <property type="match status" value="1"/>
</dbReference>
<organism evidence="5 6">
    <name type="scientific">Rhodohalobacter sulfatireducens</name>
    <dbReference type="NCBI Taxonomy" id="2911366"/>
    <lineage>
        <taxon>Bacteria</taxon>
        <taxon>Pseudomonadati</taxon>
        <taxon>Balneolota</taxon>
        <taxon>Balneolia</taxon>
        <taxon>Balneolales</taxon>
        <taxon>Balneolaceae</taxon>
        <taxon>Rhodohalobacter</taxon>
    </lineage>
</organism>
<dbReference type="RefSeq" id="WP_237852688.1">
    <property type="nucleotide sequence ID" value="NZ_JAKLWS010000004.1"/>
</dbReference>
<reference evidence="5" key="2">
    <citation type="submission" date="2024-05" db="EMBL/GenBank/DDBJ databases">
        <title>Rhodohalobacter halophilus gen. nov., sp. nov., a moderately halophilic member of the family Balneolaceae.</title>
        <authorList>
            <person name="Xia J."/>
        </authorList>
    </citation>
    <scope>NUCLEOTIDE SEQUENCE</scope>
    <source>
        <strain evidence="5">WB101</strain>
    </source>
</reference>
<feature type="chain" id="PRO_5047370820" evidence="2">
    <location>
        <begin position="22"/>
        <end position="410"/>
    </location>
</feature>
<keyword evidence="6" id="KW-1185">Reference proteome</keyword>
<keyword evidence="2" id="KW-0732">Signal</keyword>
<keyword evidence="1 5" id="KW-0378">Hydrolase</keyword>
<reference evidence="5" key="1">
    <citation type="submission" date="2022-01" db="EMBL/GenBank/DDBJ databases">
        <authorList>
            <person name="Wang Y."/>
        </authorList>
    </citation>
    <scope>NUCLEOTIDE SEQUENCE</scope>
    <source>
        <strain evidence="5">WB101</strain>
    </source>
</reference>
<feature type="domain" description="Bacterial repeat" evidence="3">
    <location>
        <begin position="27"/>
        <end position="108"/>
    </location>
</feature>
<feature type="signal peptide" evidence="2">
    <location>
        <begin position="1"/>
        <end position="21"/>
    </location>
</feature>
<evidence type="ECO:0000313" key="5">
    <source>
        <dbReference type="EMBL" id="MCG2587844.1"/>
    </source>
</evidence>
<dbReference type="EMBL" id="JAKLWS010000004">
    <property type="protein sequence ID" value="MCG2587844.1"/>
    <property type="molecule type" value="Genomic_DNA"/>
</dbReference>
<proteinExistence type="predicted"/>